<evidence type="ECO:0000313" key="1">
    <source>
        <dbReference type="EMBL" id="SFF29915.1"/>
    </source>
</evidence>
<name>A0A1I2HI04_9BACT</name>
<dbReference type="STRING" id="1003.SAMN04488541_102450"/>
<dbReference type="EMBL" id="FONY01000024">
    <property type="protein sequence ID" value="SFF29915.1"/>
    <property type="molecule type" value="Genomic_DNA"/>
</dbReference>
<evidence type="ECO:0000313" key="2">
    <source>
        <dbReference type="Proteomes" id="UP000199513"/>
    </source>
</evidence>
<proteinExistence type="predicted"/>
<gene>
    <name evidence="1" type="ORF">SAMN04488541_102450</name>
</gene>
<dbReference type="AlphaFoldDB" id="A0A1I2HI04"/>
<reference evidence="1 2" key="1">
    <citation type="submission" date="2016-10" db="EMBL/GenBank/DDBJ databases">
        <authorList>
            <person name="de Groot N.N."/>
        </authorList>
    </citation>
    <scope>NUCLEOTIDE SEQUENCE [LARGE SCALE GENOMIC DNA]</scope>
    <source>
        <strain>GEY</strain>
        <strain evidence="2">DSM 9560</strain>
    </source>
</reference>
<sequence>MFLLSTLLLVSVAAPLFAFDVTLAGGLYLHPDTKELLMVRCNPEDGLVSEVLHSQGGRKFVRYEIMSQEEIVDNSTATIHKVLKLYHEKAPNVVYYMRIITRGYGDYKMIFETARRNDSRVLLRLSGEENIYFSPDDSPAQSFASAMQHQYMQFYDIKNNIYTDAVGVSFSALEDPAMFEIILASQGETSHLYCGFDKDLNILIGTDNVPFNKGEIVGKLSILSKERWCLSLYDKQGNFISSFANLE</sequence>
<accession>A0A1I2HI04</accession>
<organism evidence="1 2">
    <name type="scientific">Thermoflexibacter ruber</name>
    <dbReference type="NCBI Taxonomy" id="1003"/>
    <lineage>
        <taxon>Bacteria</taxon>
        <taxon>Pseudomonadati</taxon>
        <taxon>Bacteroidota</taxon>
        <taxon>Cytophagia</taxon>
        <taxon>Cytophagales</taxon>
        <taxon>Thermoflexibacteraceae</taxon>
        <taxon>Thermoflexibacter</taxon>
    </lineage>
</organism>
<protein>
    <submittedName>
        <fullName evidence="1">Uncharacterized protein</fullName>
    </submittedName>
</protein>
<dbReference type="Proteomes" id="UP000199513">
    <property type="component" value="Unassembled WGS sequence"/>
</dbReference>
<keyword evidence="2" id="KW-1185">Reference proteome</keyword>